<dbReference type="PANTHER" id="PTHR30055:SF220">
    <property type="entry name" value="TETR-FAMILY REGULATORY PROTEIN"/>
    <property type="match status" value="1"/>
</dbReference>
<accession>A0A944CBG6</accession>
<keyword evidence="3" id="KW-0804">Transcription</keyword>
<feature type="domain" description="HTH tetR-type" evidence="5">
    <location>
        <begin position="31"/>
        <end position="91"/>
    </location>
</feature>
<dbReference type="InterPro" id="IPR036271">
    <property type="entry name" value="Tet_transcr_reg_TetR-rel_C_sf"/>
</dbReference>
<dbReference type="InterPro" id="IPR025996">
    <property type="entry name" value="MT1864/Rv1816-like_C"/>
</dbReference>
<dbReference type="InterPro" id="IPR050109">
    <property type="entry name" value="HTH-type_TetR-like_transc_reg"/>
</dbReference>
<evidence type="ECO:0000313" key="7">
    <source>
        <dbReference type="Proteomes" id="UP000705379"/>
    </source>
</evidence>
<feature type="DNA-binding region" description="H-T-H motif" evidence="4">
    <location>
        <begin position="54"/>
        <end position="73"/>
    </location>
</feature>
<dbReference type="Pfam" id="PF13305">
    <property type="entry name" value="TetR_C_33"/>
    <property type="match status" value="1"/>
</dbReference>
<sequence>MFDTVKLDCRLSIMTDSKTSTGATSPRRRDGSLRKDLVEAGISILRDKGIEGLSLRECAARAGVSHAAPAYHFKNLTGLYTAISARGFELFSESMDAKRQEAGQDPRDQLLAICEGYLDFAVGHRELFLFMFSGQDMDPQNQDFDTVSSRAYQILSETCAPFVEAGTDPEEIELLVWSLVHGYTHLAMVNKKRPKHIGTALPLLPDLLRHLDFRNRT</sequence>
<evidence type="ECO:0000256" key="1">
    <source>
        <dbReference type="ARBA" id="ARBA00023015"/>
    </source>
</evidence>
<dbReference type="EMBL" id="QTKU01000001">
    <property type="protein sequence ID" value="MBS8259948.1"/>
    <property type="molecule type" value="Genomic_DNA"/>
</dbReference>
<reference evidence="6" key="2">
    <citation type="journal article" date="2021" name="Microorganisms">
        <title>Bacterial Dimethylsulfoniopropionate Biosynthesis in the East China Sea.</title>
        <authorList>
            <person name="Liu J."/>
            <person name="Zhang Y."/>
            <person name="Liu J."/>
            <person name="Zhong H."/>
            <person name="Williams B.T."/>
            <person name="Zheng Y."/>
            <person name="Curson A.R.J."/>
            <person name="Sun C."/>
            <person name="Sun H."/>
            <person name="Song D."/>
            <person name="Wagner Mackenzie B."/>
            <person name="Bermejo Martinez A."/>
            <person name="Todd J.D."/>
            <person name="Zhang X.H."/>
        </authorList>
    </citation>
    <scope>NUCLEOTIDE SEQUENCE</scope>
    <source>
        <strain evidence="6">AESS21</strain>
    </source>
</reference>
<dbReference type="GO" id="GO:0003700">
    <property type="term" value="F:DNA-binding transcription factor activity"/>
    <property type="evidence" value="ECO:0007669"/>
    <property type="project" value="TreeGrafter"/>
</dbReference>
<evidence type="ECO:0000313" key="6">
    <source>
        <dbReference type="EMBL" id="MBS8259948.1"/>
    </source>
</evidence>
<protein>
    <submittedName>
        <fullName evidence="6">TetR/AcrR family transcriptional regulator</fullName>
    </submittedName>
</protein>
<organism evidence="6 7">
    <name type="scientific">Roseibium polysiphoniae</name>
    <dbReference type="NCBI Taxonomy" id="2571221"/>
    <lineage>
        <taxon>Bacteria</taxon>
        <taxon>Pseudomonadati</taxon>
        <taxon>Pseudomonadota</taxon>
        <taxon>Alphaproteobacteria</taxon>
        <taxon>Hyphomicrobiales</taxon>
        <taxon>Stappiaceae</taxon>
        <taxon>Roseibium</taxon>
    </lineage>
</organism>
<gene>
    <name evidence="6" type="ORF">DYI23_06925</name>
</gene>
<dbReference type="AlphaFoldDB" id="A0A944CBG6"/>
<keyword evidence="2 4" id="KW-0238">DNA-binding</keyword>
<dbReference type="PROSITE" id="PS50977">
    <property type="entry name" value="HTH_TETR_2"/>
    <property type="match status" value="1"/>
</dbReference>
<dbReference type="Gene3D" id="1.10.357.10">
    <property type="entry name" value="Tetracycline Repressor, domain 2"/>
    <property type="match status" value="1"/>
</dbReference>
<dbReference type="GO" id="GO:0000976">
    <property type="term" value="F:transcription cis-regulatory region binding"/>
    <property type="evidence" value="ECO:0007669"/>
    <property type="project" value="TreeGrafter"/>
</dbReference>
<dbReference type="SUPFAM" id="SSF48498">
    <property type="entry name" value="Tetracyclin repressor-like, C-terminal domain"/>
    <property type="match status" value="1"/>
</dbReference>
<dbReference type="Proteomes" id="UP000705379">
    <property type="component" value="Unassembled WGS sequence"/>
</dbReference>
<reference evidence="6" key="1">
    <citation type="submission" date="2018-08" db="EMBL/GenBank/DDBJ databases">
        <authorList>
            <person name="Jin W."/>
            <person name="Wang H."/>
            <person name="Yang Y."/>
            <person name="Li M."/>
            <person name="Liu J."/>
        </authorList>
    </citation>
    <scope>NUCLEOTIDE SEQUENCE</scope>
    <source>
        <strain evidence="6">AESS21</strain>
    </source>
</reference>
<dbReference type="InterPro" id="IPR009057">
    <property type="entry name" value="Homeodomain-like_sf"/>
</dbReference>
<dbReference type="PANTHER" id="PTHR30055">
    <property type="entry name" value="HTH-TYPE TRANSCRIPTIONAL REGULATOR RUTR"/>
    <property type="match status" value="1"/>
</dbReference>
<evidence type="ECO:0000256" key="4">
    <source>
        <dbReference type="PROSITE-ProRule" id="PRU00335"/>
    </source>
</evidence>
<comment type="caution">
    <text evidence="6">The sequence shown here is derived from an EMBL/GenBank/DDBJ whole genome shotgun (WGS) entry which is preliminary data.</text>
</comment>
<proteinExistence type="predicted"/>
<evidence type="ECO:0000256" key="2">
    <source>
        <dbReference type="ARBA" id="ARBA00023125"/>
    </source>
</evidence>
<dbReference type="Pfam" id="PF00440">
    <property type="entry name" value="TetR_N"/>
    <property type="match status" value="1"/>
</dbReference>
<dbReference type="InterPro" id="IPR001647">
    <property type="entry name" value="HTH_TetR"/>
</dbReference>
<evidence type="ECO:0000259" key="5">
    <source>
        <dbReference type="PROSITE" id="PS50977"/>
    </source>
</evidence>
<keyword evidence="1" id="KW-0805">Transcription regulation</keyword>
<name>A0A944CBG6_9HYPH</name>
<evidence type="ECO:0000256" key="3">
    <source>
        <dbReference type="ARBA" id="ARBA00023163"/>
    </source>
</evidence>
<dbReference type="SUPFAM" id="SSF46689">
    <property type="entry name" value="Homeodomain-like"/>
    <property type="match status" value="1"/>
</dbReference>